<evidence type="ECO:0000313" key="1">
    <source>
        <dbReference type="EMBL" id="SHF57639.1"/>
    </source>
</evidence>
<dbReference type="Proteomes" id="UP000183945">
    <property type="component" value="Unassembled WGS sequence"/>
</dbReference>
<evidence type="ECO:0000313" key="2">
    <source>
        <dbReference type="Proteomes" id="UP000183945"/>
    </source>
</evidence>
<reference evidence="2" key="1">
    <citation type="submission" date="2016-11" db="EMBL/GenBank/DDBJ databases">
        <authorList>
            <person name="Varghese N."/>
            <person name="Submissions S."/>
        </authorList>
    </citation>
    <scope>NUCLEOTIDE SEQUENCE [LARGE SCALE GENOMIC DNA]</scope>
    <source>
        <strain evidence="2">DSM 24579</strain>
    </source>
</reference>
<dbReference type="AlphaFoldDB" id="A0A1M5CSD6"/>
<proteinExistence type="predicted"/>
<organism evidence="1 2">
    <name type="scientific">Salegentibacter echinorum</name>
    <dbReference type="NCBI Taxonomy" id="1073325"/>
    <lineage>
        <taxon>Bacteria</taxon>
        <taxon>Pseudomonadati</taxon>
        <taxon>Bacteroidota</taxon>
        <taxon>Flavobacteriia</taxon>
        <taxon>Flavobacteriales</taxon>
        <taxon>Flavobacteriaceae</taxon>
        <taxon>Salegentibacter</taxon>
    </lineage>
</organism>
<sequence>MNDDVELIQKESRGSICSYEWTSKDQTVFYTVSLNFARGKKRTNSQIDAAWKGQNNGVYKKWQPKEVSDVGDRASWSDLGGGQLRVAANGYIFYVSYSARVIRGEKLDDTQEMIDKTSTLAKKVIERM</sequence>
<dbReference type="EMBL" id="FQVT01000001">
    <property type="protein sequence ID" value="SHF57639.1"/>
    <property type="molecule type" value="Genomic_DNA"/>
</dbReference>
<protein>
    <submittedName>
        <fullName evidence="1">Uncharacterized protein</fullName>
    </submittedName>
</protein>
<dbReference type="OrthoDB" id="1431957at2"/>
<keyword evidence="2" id="KW-1185">Reference proteome</keyword>
<gene>
    <name evidence="1" type="ORF">SAMN05444483_101648</name>
</gene>
<name>A0A1M5CSD6_SALEC</name>
<dbReference type="RefSeq" id="WP_072876587.1">
    <property type="nucleotide sequence ID" value="NZ_FQVT01000001.1"/>
</dbReference>
<dbReference type="STRING" id="1073325.SAMN05444483_101648"/>
<accession>A0A1M5CSD6</accession>